<organism evidence="2">
    <name type="scientific">marine sediment metagenome</name>
    <dbReference type="NCBI Taxonomy" id="412755"/>
    <lineage>
        <taxon>unclassified sequences</taxon>
        <taxon>metagenomes</taxon>
        <taxon>ecological metagenomes</taxon>
    </lineage>
</organism>
<name>A0A0F9HUA3_9ZZZZ</name>
<dbReference type="AlphaFoldDB" id="A0A0F9HUA3"/>
<sequence>MITIIHPSTKLLTVSVSKLSSTSCDRYYFWQWVLNLVPKKLNLPLWFGAVMHDAFEAIAKPKLHKKIYKIMDATSKTELSKYALVADDNSEIQLQLSIAKIIIKVYLDEYSDKLMLLDDIQTEVPFTTKLVSSPVMYEGTIDAYGIKKSKIILVERKTAKIVSDDFFGLLKFDMQINGYAYAIKSEILGKYPSQCYYIAFRKPQIRVNKNESVKAFLERLEKDLHKRKEWYYVTFKHNFGEHSITEVMTDIEQTTYNLHTKYAGLTTKELLNPYNWPRRRSHCLWYGVCPYIILCKNCSKYSLYLRLFQQRELRYDLEHDELSKKPLRITGSVMK</sequence>
<dbReference type="InterPro" id="IPR038726">
    <property type="entry name" value="PDDEXK_AddAB-type"/>
</dbReference>
<dbReference type="InterPro" id="IPR011604">
    <property type="entry name" value="PDDEXK-like_dom_sf"/>
</dbReference>
<reference evidence="2" key="1">
    <citation type="journal article" date="2015" name="Nature">
        <title>Complex archaea that bridge the gap between prokaryotes and eukaryotes.</title>
        <authorList>
            <person name="Spang A."/>
            <person name="Saw J.H."/>
            <person name="Jorgensen S.L."/>
            <person name="Zaremba-Niedzwiedzka K."/>
            <person name="Martijn J."/>
            <person name="Lind A.E."/>
            <person name="van Eijk R."/>
            <person name="Schleper C."/>
            <person name="Guy L."/>
            <person name="Ettema T.J."/>
        </authorList>
    </citation>
    <scope>NUCLEOTIDE SEQUENCE</scope>
</reference>
<accession>A0A0F9HUA3</accession>
<comment type="caution">
    <text evidence="2">The sequence shown here is derived from an EMBL/GenBank/DDBJ whole genome shotgun (WGS) entry which is preliminary data.</text>
</comment>
<gene>
    <name evidence="2" type="ORF">LCGC14_1662830</name>
</gene>
<protein>
    <recommendedName>
        <fullName evidence="1">PD-(D/E)XK endonuclease-like domain-containing protein</fullName>
    </recommendedName>
</protein>
<proteinExistence type="predicted"/>
<feature type="domain" description="PD-(D/E)XK endonuclease-like" evidence="1">
    <location>
        <begin position="14"/>
        <end position="296"/>
    </location>
</feature>
<dbReference type="Gene3D" id="3.90.320.10">
    <property type="match status" value="1"/>
</dbReference>
<dbReference type="Pfam" id="PF12705">
    <property type="entry name" value="PDDEXK_1"/>
    <property type="match status" value="1"/>
</dbReference>
<evidence type="ECO:0000259" key="1">
    <source>
        <dbReference type="Pfam" id="PF12705"/>
    </source>
</evidence>
<evidence type="ECO:0000313" key="2">
    <source>
        <dbReference type="EMBL" id="KKM18722.1"/>
    </source>
</evidence>
<dbReference type="EMBL" id="LAZR01014160">
    <property type="protein sequence ID" value="KKM18722.1"/>
    <property type="molecule type" value="Genomic_DNA"/>
</dbReference>